<gene>
    <name evidence="13" type="primary">fieF_2</name>
    <name evidence="13" type="ORF">NCTC11544_05216</name>
</gene>
<evidence type="ECO:0000259" key="11">
    <source>
        <dbReference type="Pfam" id="PF01545"/>
    </source>
</evidence>
<keyword evidence="4" id="KW-0410">Iron transport</keyword>
<keyword evidence="8 10" id="KW-1133">Transmembrane helix</keyword>
<dbReference type="AlphaFoldDB" id="A0A380AX24"/>
<keyword evidence="5" id="KW-0997">Cell inner membrane</keyword>
<evidence type="ECO:0000313" key="14">
    <source>
        <dbReference type="Proteomes" id="UP000255529"/>
    </source>
</evidence>
<dbReference type="InterPro" id="IPR058533">
    <property type="entry name" value="Cation_efflux_TM"/>
</dbReference>
<comment type="subcellular location">
    <subcellularLocation>
        <location evidence="1">Membrane</location>
        <topology evidence="1">Multi-pass membrane protein</topology>
    </subcellularLocation>
</comment>
<dbReference type="PANTHER" id="PTHR43840:SF15">
    <property type="entry name" value="MITOCHONDRIAL METAL TRANSPORTER 1-RELATED"/>
    <property type="match status" value="1"/>
</dbReference>
<feature type="transmembrane region" description="Helical" evidence="10">
    <location>
        <begin position="107"/>
        <end position="127"/>
    </location>
</feature>
<dbReference type="InterPro" id="IPR027470">
    <property type="entry name" value="Cation_efflux_CTD"/>
</dbReference>
<dbReference type="Pfam" id="PF16916">
    <property type="entry name" value="ZT_dimer"/>
    <property type="match status" value="3"/>
</dbReference>
<dbReference type="EMBL" id="UGYN01000002">
    <property type="protein sequence ID" value="SUI89444.1"/>
    <property type="molecule type" value="Genomic_DNA"/>
</dbReference>
<keyword evidence="7" id="KW-0862">Zinc</keyword>
<protein>
    <submittedName>
        <fullName evidence="13">Ferrous-iron efflux pump FieF</fullName>
    </submittedName>
</protein>
<dbReference type="InterPro" id="IPR027469">
    <property type="entry name" value="Cation_efflux_TMD_sf"/>
</dbReference>
<dbReference type="PANTHER" id="PTHR43840">
    <property type="entry name" value="MITOCHONDRIAL METAL TRANSPORTER 1-RELATED"/>
    <property type="match status" value="1"/>
</dbReference>
<keyword evidence="3" id="KW-0813">Transport</keyword>
<keyword evidence="9 10" id="KW-0472">Membrane</keyword>
<evidence type="ECO:0000313" key="13">
    <source>
        <dbReference type="EMBL" id="SUI89444.1"/>
    </source>
</evidence>
<dbReference type="SUPFAM" id="SSF161111">
    <property type="entry name" value="Cation efflux protein transmembrane domain-like"/>
    <property type="match status" value="1"/>
</dbReference>
<evidence type="ECO:0000256" key="9">
    <source>
        <dbReference type="ARBA" id="ARBA00023136"/>
    </source>
</evidence>
<keyword evidence="7" id="KW-0406">Ion transport</keyword>
<feature type="transmembrane region" description="Helical" evidence="10">
    <location>
        <begin position="177"/>
        <end position="195"/>
    </location>
</feature>
<proteinExistence type="inferred from homology"/>
<dbReference type="RefSeq" id="WP_115184627.1">
    <property type="nucleotide sequence ID" value="NZ_CAMKUF010000001.1"/>
</dbReference>
<dbReference type="Pfam" id="PF01545">
    <property type="entry name" value="Cation_efflux"/>
    <property type="match status" value="1"/>
</dbReference>
<dbReference type="Gene3D" id="3.30.70.1350">
    <property type="entry name" value="Cation efflux protein, cytoplasmic domain"/>
    <property type="match status" value="3"/>
</dbReference>
<keyword evidence="4" id="KW-0408">Iron</keyword>
<dbReference type="GO" id="GO:0006826">
    <property type="term" value="P:iron ion transport"/>
    <property type="evidence" value="ECO:0007669"/>
    <property type="project" value="UniProtKB-KW"/>
</dbReference>
<evidence type="ECO:0000256" key="4">
    <source>
        <dbReference type="ARBA" id="ARBA00022496"/>
    </source>
</evidence>
<feature type="domain" description="Cation efflux protein cytoplasmic" evidence="12">
    <location>
        <begin position="382"/>
        <end position="453"/>
    </location>
</feature>
<feature type="domain" description="Cation efflux protein cytoplasmic" evidence="12">
    <location>
        <begin position="212"/>
        <end position="278"/>
    </location>
</feature>
<dbReference type="InterPro" id="IPR036837">
    <property type="entry name" value="Cation_efflux_CTD_sf"/>
</dbReference>
<dbReference type="InterPro" id="IPR002524">
    <property type="entry name" value="Cation_efflux"/>
</dbReference>
<name>A0A380AX24_9GAMM</name>
<dbReference type="Gene3D" id="1.20.1510.10">
    <property type="entry name" value="Cation efflux protein transmembrane domain"/>
    <property type="match status" value="1"/>
</dbReference>
<reference evidence="13 14" key="1">
    <citation type="submission" date="2018-06" db="EMBL/GenBank/DDBJ databases">
        <authorList>
            <consortium name="Pathogen Informatics"/>
            <person name="Doyle S."/>
        </authorList>
    </citation>
    <scope>NUCLEOTIDE SEQUENCE [LARGE SCALE GENOMIC DNA]</scope>
    <source>
        <strain evidence="13 14">NCTC11544</strain>
    </source>
</reference>
<feature type="domain" description="Cation efflux protein cytoplasmic" evidence="12">
    <location>
        <begin position="297"/>
        <end position="361"/>
    </location>
</feature>
<feature type="transmembrane region" description="Helical" evidence="10">
    <location>
        <begin position="77"/>
        <end position="95"/>
    </location>
</feature>
<evidence type="ECO:0000256" key="10">
    <source>
        <dbReference type="SAM" id="Phobius"/>
    </source>
</evidence>
<feature type="domain" description="Cation efflux protein transmembrane" evidence="11">
    <location>
        <begin position="13"/>
        <end position="203"/>
    </location>
</feature>
<organism evidence="13 14">
    <name type="scientific">Serratia quinivorans</name>
    <dbReference type="NCBI Taxonomy" id="137545"/>
    <lineage>
        <taxon>Bacteria</taxon>
        <taxon>Pseudomonadati</taxon>
        <taxon>Pseudomonadota</taxon>
        <taxon>Gammaproteobacteria</taxon>
        <taxon>Enterobacterales</taxon>
        <taxon>Yersiniaceae</taxon>
        <taxon>Serratia</taxon>
    </lineage>
</organism>
<dbReference type="GO" id="GO:0006829">
    <property type="term" value="P:zinc ion transport"/>
    <property type="evidence" value="ECO:0007669"/>
    <property type="project" value="UniProtKB-KW"/>
</dbReference>
<feature type="transmembrane region" description="Helical" evidence="10">
    <location>
        <begin position="12"/>
        <end position="33"/>
    </location>
</feature>
<dbReference type="SUPFAM" id="SSF160240">
    <property type="entry name" value="Cation efflux protein cytoplasmic domain-like"/>
    <property type="match status" value="3"/>
</dbReference>
<evidence type="ECO:0000256" key="7">
    <source>
        <dbReference type="ARBA" id="ARBA00022906"/>
    </source>
</evidence>
<sequence length="460" mass="49292">MQNEKQSVARNSMIASGLLATGKFIAGIFTGSIGLISEGIHSFTDFIATSITWLAVRISDKPADDDHHFGHGKVENLAALFEVLLLLGAAGWIVYEAGKSLLGEAHEIVAAPVVIAVLLISIAVDFFRVRALNRVAKATDSAALEADALHFFSDMLASAVVLLGMVFVMLGFTRADAIAALIVACFIVVAAVKLGKRSFDSLMDTAPAGAKEEIGALLESFPAILATENIRIRNAGAILFIEVTVAVCRTLPLERINALKQSIAERLEQQYAHAEATVIANPQTRSDEDMATRIRVIAANHGAVVQNLALQQLPERMSISMDLAVPASANVAQAHEIASEIETLLRQAIGEDTEIETHLEPQTNHWIASEDVAPEQLASIRQILETAVEKGEMVQDVHNIRARKTAGGIIVNFHCRVSPAASIASAHAAVDSIERQLRALYPSISRAVGHVEPIKPKSVV</sequence>
<dbReference type="NCBIfam" id="TIGR01297">
    <property type="entry name" value="CDF"/>
    <property type="match status" value="1"/>
</dbReference>
<dbReference type="InterPro" id="IPR050291">
    <property type="entry name" value="CDF_Transporter"/>
</dbReference>
<keyword evidence="5" id="KW-1003">Cell membrane</keyword>
<accession>A0A380AX24</accession>
<evidence type="ECO:0000259" key="12">
    <source>
        <dbReference type="Pfam" id="PF16916"/>
    </source>
</evidence>
<feature type="transmembrane region" description="Helical" evidence="10">
    <location>
        <begin position="148"/>
        <end position="171"/>
    </location>
</feature>
<dbReference type="Proteomes" id="UP000255529">
    <property type="component" value="Unassembled WGS sequence"/>
</dbReference>
<evidence type="ECO:0000256" key="8">
    <source>
        <dbReference type="ARBA" id="ARBA00022989"/>
    </source>
</evidence>
<evidence type="ECO:0000256" key="6">
    <source>
        <dbReference type="ARBA" id="ARBA00022692"/>
    </source>
</evidence>
<evidence type="ECO:0000256" key="3">
    <source>
        <dbReference type="ARBA" id="ARBA00022448"/>
    </source>
</evidence>
<keyword evidence="6 10" id="KW-0812">Transmembrane</keyword>
<evidence type="ECO:0000256" key="2">
    <source>
        <dbReference type="ARBA" id="ARBA00010212"/>
    </source>
</evidence>
<evidence type="ECO:0000256" key="1">
    <source>
        <dbReference type="ARBA" id="ARBA00004141"/>
    </source>
</evidence>
<comment type="similarity">
    <text evidence="2">Belongs to the cation diffusion facilitator (CDF) transporter (TC 2.A.4) family. FieF subfamily.</text>
</comment>
<dbReference type="GO" id="GO:0016020">
    <property type="term" value="C:membrane"/>
    <property type="evidence" value="ECO:0007669"/>
    <property type="project" value="UniProtKB-SubCell"/>
</dbReference>
<evidence type="ECO:0000256" key="5">
    <source>
        <dbReference type="ARBA" id="ARBA00022519"/>
    </source>
</evidence>
<keyword evidence="7" id="KW-0864">Zinc transport</keyword>
<dbReference type="GO" id="GO:0008324">
    <property type="term" value="F:monoatomic cation transmembrane transporter activity"/>
    <property type="evidence" value="ECO:0007669"/>
    <property type="project" value="InterPro"/>
</dbReference>